<name>A0A0F9DRM0_9ZZZZ</name>
<comment type="caution">
    <text evidence="1">The sequence shown here is derived from an EMBL/GenBank/DDBJ whole genome shotgun (WGS) entry which is preliminary data.</text>
</comment>
<sequence length="42" mass="4657">MVTANVIHRVFRLKVGQQAGTAFAMEEDGKEYLITARHIASP</sequence>
<evidence type="ECO:0000313" key="1">
    <source>
        <dbReference type="EMBL" id="KKL64453.1"/>
    </source>
</evidence>
<accession>A0A0F9DRM0</accession>
<proteinExistence type="predicted"/>
<dbReference type="AlphaFoldDB" id="A0A0F9DRM0"/>
<reference evidence="1" key="1">
    <citation type="journal article" date="2015" name="Nature">
        <title>Complex archaea that bridge the gap between prokaryotes and eukaryotes.</title>
        <authorList>
            <person name="Spang A."/>
            <person name="Saw J.H."/>
            <person name="Jorgensen S.L."/>
            <person name="Zaremba-Niedzwiedzka K."/>
            <person name="Martijn J."/>
            <person name="Lind A.E."/>
            <person name="van Eijk R."/>
            <person name="Schleper C."/>
            <person name="Guy L."/>
            <person name="Ettema T.J."/>
        </authorList>
    </citation>
    <scope>NUCLEOTIDE SEQUENCE</scope>
</reference>
<feature type="non-terminal residue" evidence="1">
    <location>
        <position position="42"/>
    </location>
</feature>
<protein>
    <submittedName>
        <fullName evidence="1">Uncharacterized protein</fullName>
    </submittedName>
</protein>
<dbReference type="EMBL" id="LAZR01027839">
    <property type="protein sequence ID" value="KKL64453.1"/>
    <property type="molecule type" value="Genomic_DNA"/>
</dbReference>
<organism evidence="1">
    <name type="scientific">marine sediment metagenome</name>
    <dbReference type="NCBI Taxonomy" id="412755"/>
    <lineage>
        <taxon>unclassified sequences</taxon>
        <taxon>metagenomes</taxon>
        <taxon>ecological metagenomes</taxon>
    </lineage>
</organism>
<gene>
    <name evidence="1" type="ORF">LCGC14_2164910</name>
</gene>